<feature type="compositionally biased region" description="Low complexity" evidence="2">
    <location>
        <begin position="282"/>
        <end position="304"/>
    </location>
</feature>
<feature type="compositionally biased region" description="Basic and acidic residues" evidence="2">
    <location>
        <begin position="220"/>
        <end position="243"/>
    </location>
</feature>
<feature type="region of interest" description="Disordered" evidence="2">
    <location>
        <begin position="208"/>
        <end position="304"/>
    </location>
</feature>
<dbReference type="Gene3D" id="3.30.160.60">
    <property type="entry name" value="Classic Zinc Finger"/>
    <property type="match status" value="1"/>
</dbReference>
<feature type="compositionally biased region" description="Polar residues" evidence="2">
    <location>
        <begin position="245"/>
        <end position="260"/>
    </location>
</feature>
<comment type="caution">
    <text evidence="4">The sequence shown here is derived from an EMBL/GenBank/DDBJ whole genome shotgun (WGS) entry which is preliminary data.</text>
</comment>
<reference evidence="4" key="1">
    <citation type="journal article" date="2020" name="Fungal Divers.">
        <title>Resolving the Mortierellaceae phylogeny through synthesis of multi-gene phylogenetics and phylogenomics.</title>
        <authorList>
            <person name="Vandepol N."/>
            <person name="Liber J."/>
            <person name="Desiro A."/>
            <person name="Na H."/>
            <person name="Kennedy M."/>
            <person name="Barry K."/>
            <person name="Grigoriev I.V."/>
            <person name="Miller A.N."/>
            <person name="O'Donnell K."/>
            <person name="Stajich J.E."/>
            <person name="Bonito G."/>
        </authorList>
    </citation>
    <scope>NUCLEOTIDE SEQUENCE</scope>
    <source>
        <strain evidence="4">NRRL 28262</strain>
    </source>
</reference>
<feature type="region of interest" description="Disordered" evidence="2">
    <location>
        <begin position="1"/>
        <end position="28"/>
    </location>
</feature>
<proteinExistence type="predicted"/>
<feature type="domain" description="C2H2-type" evidence="3">
    <location>
        <begin position="496"/>
        <end position="527"/>
    </location>
</feature>
<dbReference type="PROSITE" id="PS50157">
    <property type="entry name" value="ZINC_FINGER_C2H2_2"/>
    <property type="match status" value="1"/>
</dbReference>
<keyword evidence="1" id="KW-0862">Zinc</keyword>
<dbReference type="AlphaFoldDB" id="A0AAD4D9R3"/>
<keyword evidence="1" id="KW-0479">Metal-binding</keyword>
<evidence type="ECO:0000256" key="1">
    <source>
        <dbReference type="PROSITE-ProRule" id="PRU00042"/>
    </source>
</evidence>
<sequence length="545" mass="59084">MFPSTYMLGNQTNTASTSTSTSASTTTLRRETTDDISKKFTTLHDGDNNDNNNISCSSSPLSALDALGHFYTNTTTTILNPSSVTTAMPWNTTQYTPISPVSPTLSYFSSSANGTDTDSAFTSPNTYFSPYDNFSADTSLDASMMFSLEGDSIDSISSDDLFSGIQTKGDLFPGTTAEENATVVAPTSVSPLGGFDYSTAEVAPFLHKHQEKQQYQHQHCNAERDQGQQQGEKLHHTNKEALHISENNVSCNGYGSSSRNATSTGAKTKGATGGPTRRSRLTSFAPYPSTSSSSTSTGLSGASISLNQNHSRHRLKNKNNNSNSNNYCAMWQQQDAFESEQLQYEPKEQDDTNNQIEQDYDNDNDNDDVMSTWSSSSSLSSAPSSRCSSPETSVPISVSTSSSAPAPTAPLRIPGTEGMTTIHQHDGSIACFNPTTSTCIFFCALCLAANSPTSSSSSPSYSYQQSFGRIHDLRRHQRTKHPEAANIYGGGAPKVWPCEFCEKPFTRRDALLRHYTVKAVRDDGVHPTNEQKDLLDACRVRAKST</sequence>
<name>A0AAD4D9R3_9FUNG</name>
<protein>
    <recommendedName>
        <fullName evidence="3">C2H2-type domain-containing protein</fullName>
    </recommendedName>
</protein>
<gene>
    <name evidence="4" type="ORF">BGZ95_011907</name>
</gene>
<dbReference type="EMBL" id="JAAAIL010000943">
    <property type="protein sequence ID" value="KAG0272356.1"/>
    <property type="molecule type" value="Genomic_DNA"/>
</dbReference>
<evidence type="ECO:0000313" key="5">
    <source>
        <dbReference type="Proteomes" id="UP001194580"/>
    </source>
</evidence>
<dbReference type="Proteomes" id="UP001194580">
    <property type="component" value="Unassembled WGS sequence"/>
</dbReference>
<feature type="compositionally biased region" description="Low complexity" evidence="2">
    <location>
        <begin position="371"/>
        <end position="410"/>
    </location>
</feature>
<accession>A0AAD4D9R3</accession>
<feature type="compositionally biased region" description="Low complexity" evidence="2">
    <location>
        <begin position="14"/>
        <end position="27"/>
    </location>
</feature>
<evidence type="ECO:0000313" key="4">
    <source>
        <dbReference type="EMBL" id="KAG0272356.1"/>
    </source>
</evidence>
<keyword evidence="1" id="KW-0863">Zinc-finger</keyword>
<dbReference type="InterPro" id="IPR013087">
    <property type="entry name" value="Znf_C2H2_type"/>
</dbReference>
<keyword evidence="5" id="KW-1185">Reference proteome</keyword>
<feature type="compositionally biased region" description="Acidic residues" evidence="2">
    <location>
        <begin position="358"/>
        <end position="368"/>
    </location>
</feature>
<feature type="compositionally biased region" description="Low complexity" evidence="2">
    <location>
        <begin position="261"/>
        <end position="270"/>
    </location>
</feature>
<organism evidence="4 5">
    <name type="scientific">Linnemannia exigua</name>
    <dbReference type="NCBI Taxonomy" id="604196"/>
    <lineage>
        <taxon>Eukaryota</taxon>
        <taxon>Fungi</taxon>
        <taxon>Fungi incertae sedis</taxon>
        <taxon>Mucoromycota</taxon>
        <taxon>Mortierellomycotina</taxon>
        <taxon>Mortierellomycetes</taxon>
        <taxon>Mortierellales</taxon>
        <taxon>Mortierellaceae</taxon>
        <taxon>Linnemannia</taxon>
    </lineage>
</organism>
<evidence type="ECO:0000259" key="3">
    <source>
        <dbReference type="PROSITE" id="PS50157"/>
    </source>
</evidence>
<dbReference type="GO" id="GO:0008270">
    <property type="term" value="F:zinc ion binding"/>
    <property type="evidence" value="ECO:0007669"/>
    <property type="project" value="UniProtKB-KW"/>
</dbReference>
<feature type="region of interest" description="Disordered" evidence="2">
    <location>
        <begin position="343"/>
        <end position="410"/>
    </location>
</feature>
<evidence type="ECO:0000256" key="2">
    <source>
        <dbReference type="SAM" id="MobiDB-lite"/>
    </source>
</evidence>